<dbReference type="EMBL" id="JACHMU010000001">
    <property type="protein sequence ID" value="MBB5743739.1"/>
    <property type="molecule type" value="Genomic_DNA"/>
</dbReference>
<gene>
    <name evidence="4" type="ORF">HD600_002236</name>
</gene>
<organism evidence="4 5">
    <name type="scientific">Microbacterium ginsengiterrae</name>
    <dbReference type="NCBI Taxonomy" id="546115"/>
    <lineage>
        <taxon>Bacteria</taxon>
        <taxon>Bacillati</taxon>
        <taxon>Actinomycetota</taxon>
        <taxon>Actinomycetes</taxon>
        <taxon>Micrococcales</taxon>
        <taxon>Microbacteriaceae</taxon>
        <taxon>Microbacterium</taxon>
    </lineage>
</organism>
<feature type="domain" description="Glycosyltransferase subfamily 4-like N-terminal" evidence="3">
    <location>
        <begin position="17"/>
        <end position="171"/>
    </location>
</feature>
<evidence type="ECO:0000313" key="5">
    <source>
        <dbReference type="Proteomes" id="UP000517712"/>
    </source>
</evidence>
<dbReference type="SUPFAM" id="SSF53756">
    <property type="entry name" value="UDP-Glycosyltransferase/glycogen phosphorylase"/>
    <property type="match status" value="1"/>
</dbReference>
<protein>
    <submittedName>
        <fullName evidence="4">Glycosyltransferase involved in cell wall biosynthesis</fullName>
    </submittedName>
</protein>
<evidence type="ECO:0000256" key="2">
    <source>
        <dbReference type="ARBA" id="ARBA00022679"/>
    </source>
</evidence>
<dbReference type="Proteomes" id="UP000517712">
    <property type="component" value="Unassembled WGS sequence"/>
</dbReference>
<dbReference type="AlphaFoldDB" id="A0A7W9CDQ7"/>
<dbReference type="GO" id="GO:0016757">
    <property type="term" value="F:glycosyltransferase activity"/>
    <property type="evidence" value="ECO:0007669"/>
    <property type="project" value="UniProtKB-KW"/>
</dbReference>
<name>A0A7W9CDQ7_9MICO</name>
<evidence type="ECO:0000259" key="3">
    <source>
        <dbReference type="Pfam" id="PF13439"/>
    </source>
</evidence>
<dbReference type="PANTHER" id="PTHR12526">
    <property type="entry name" value="GLYCOSYLTRANSFERASE"/>
    <property type="match status" value="1"/>
</dbReference>
<sequence length="354" mass="38319">MRVCVITTWFPTALNTGAGSFIARDAVALSKDHDVAIIHLVGDDLDDGVREFAYAGIPVERLPIDVRTRAGKVAAMREVPRRLRGFDLVHTMAAPAITPFVLRRPKVPWVHTEHWSQLAVIAQGGRTAVDRWAIDRTFSGPDELVAVSEYLADLVRRVRRKPVDVVGNIVDRPAQATLVARTGPLRLLGASNVIPSKGWRIAVDALRILLERGVDAHLTWLGDGLEFEALRAASAELPISVPGRVDSDGVARAMAEADVFVLPTERETFSLVTVEALAAGVPVVTSGVGAHVDFLRGGHGVVVDRDAQAIADGIMAAETIDRSAVRAHGEELLTAFSEESFRANYLAVYERAVR</sequence>
<dbReference type="RefSeq" id="WP_184283727.1">
    <property type="nucleotide sequence ID" value="NZ_BAAAPG010000001.1"/>
</dbReference>
<reference evidence="4 5" key="1">
    <citation type="submission" date="2020-08" db="EMBL/GenBank/DDBJ databases">
        <title>Sequencing the genomes of 1000 actinobacteria strains.</title>
        <authorList>
            <person name="Klenk H.-P."/>
        </authorList>
    </citation>
    <scope>NUCLEOTIDE SEQUENCE [LARGE SCALE GENOMIC DNA]</scope>
    <source>
        <strain evidence="4 5">DSM 24823</strain>
    </source>
</reference>
<accession>A0A7W9CDQ7</accession>
<comment type="caution">
    <text evidence="4">The sequence shown here is derived from an EMBL/GenBank/DDBJ whole genome shotgun (WGS) entry which is preliminary data.</text>
</comment>
<dbReference type="Gene3D" id="3.40.50.2000">
    <property type="entry name" value="Glycogen Phosphorylase B"/>
    <property type="match status" value="2"/>
</dbReference>
<evidence type="ECO:0000313" key="4">
    <source>
        <dbReference type="EMBL" id="MBB5743739.1"/>
    </source>
</evidence>
<dbReference type="Pfam" id="PF13439">
    <property type="entry name" value="Glyco_transf_4"/>
    <property type="match status" value="1"/>
</dbReference>
<keyword evidence="1" id="KW-0328">Glycosyltransferase</keyword>
<keyword evidence="5" id="KW-1185">Reference proteome</keyword>
<dbReference type="InterPro" id="IPR028098">
    <property type="entry name" value="Glyco_trans_4-like_N"/>
</dbReference>
<keyword evidence="2 4" id="KW-0808">Transferase</keyword>
<proteinExistence type="predicted"/>
<evidence type="ECO:0000256" key="1">
    <source>
        <dbReference type="ARBA" id="ARBA00022676"/>
    </source>
</evidence>
<dbReference type="Pfam" id="PF13692">
    <property type="entry name" value="Glyco_trans_1_4"/>
    <property type="match status" value="1"/>
</dbReference>